<keyword evidence="2" id="KW-0436">Ligase</keyword>
<comment type="subcellular location">
    <subcellularLocation>
        <location evidence="2">Cytoplasm</location>
    </subcellularLocation>
</comment>
<keyword evidence="2" id="KW-0820">tRNA-binding</keyword>
<feature type="binding site" evidence="2">
    <location>
        <position position="185"/>
    </location>
    <ligand>
        <name>ATP</name>
        <dbReference type="ChEBI" id="CHEBI:30616"/>
    </ligand>
</feature>
<comment type="function">
    <text evidence="2">Catalyzes the formation of N(4)-acetylcytidine (ac(4)C) at the wobble position of elongator tRNA(Met), using acetate and ATP as substrates. First activates an acetate ion to form acetyladenylate (Ac-AMP) and then transfers the acetyl group to tRNA to form ac(4)C34.</text>
</comment>
<dbReference type="EC" id="6.3.4.-" evidence="2"/>
<keyword evidence="2" id="KW-0547">Nucleotide-binding</keyword>
<dbReference type="GO" id="GO:0016879">
    <property type="term" value="F:ligase activity, forming carbon-nitrogen bonds"/>
    <property type="evidence" value="ECO:0007669"/>
    <property type="project" value="UniProtKB-UniRule"/>
</dbReference>
<gene>
    <name evidence="2" type="primary">tmcAL</name>
    <name evidence="3" type="ORF">H8709_08030</name>
</gene>
<dbReference type="GO" id="GO:0005737">
    <property type="term" value="C:cytoplasm"/>
    <property type="evidence" value="ECO:0007669"/>
    <property type="project" value="UniProtKB-SubCell"/>
</dbReference>
<keyword evidence="2" id="KW-0963">Cytoplasm</keyword>
<keyword evidence="2" id="KW-0694">RNA-binding</keyword>
<dbReference type="Pfam" id="PF05636">
    <property type="entry name" value="HIGH_NTase1"/>
    <property type="match status" value="1"/>
</dbReference>
<protein>
    <recommendedName>
        <fullName evidence="2">tRNA(Met) cytidine acetate ligase</fullName>
        <ecNumber evidence="2">6.3.4.-</ecNumber>
    </recommendedName>
</protein>
<feature type="binding site" evidence="2">
    <location>
        <begin position="7"/>
        <end position="20"/>
    </location>
    <ligand>
        <name>ATP</name>
        <dbReference type="ChEBI" id="CHEBI:30616"/>
    </ligand>
</feature>
<evidence type="ECO:0000313" key="3">
    <source>
        <dbReference type="EMBL" id="MBC8570774.1"/>
    </source>
</evidence>
<dbReference type="PANTHER" id="PTHR37825:SF1">
    <property type="entry name" value="TRNA(MET) CYTIDINE ACETATE LIGASE"/>
    <property type="match status" value="1"/>
</dbReference>
<dbReference type="EMBL" id="JACRTC010000005">
    <property type="protein sequence ID" value="MBC8570774.1"/>
    <property type="molecule type" value="Genomic_DNA"/>
</dbReference>
<dbReference type="GO" id="GO:0005524">
    <property type="term" value="F:ATP binding"/>
    <property type="evidence" value="ECO:0007669"/>
    <property type="project" value="UniProtKB-KW"/>
</dbReference>
<keyword evidence="4" id="KW-1185">Reference proteome</keyword>
<comment type="caution">
    <text evidence="2">Lacks conserved residue(s) required for the propagation of feature annotation.</text>
</comment>
<accession>A0A926EEN1</accession>
<dbReference type="SUPFAM" id="SSF52374">
    <property type="entry name" value="Nucleotidylyl transferase"/>
    <property type="match status" value="1"/>
</dbReference>
<dbReference type="HAMAP" id="MF_01539">
    <property type="entry name" value="TmcAL"/>
    <property type="match status" value="1"/>
</dbReference>
<dbReference type="GO" id="GO:0000049">
    <property type="term" value="F:tRNA binding"/>
    <property type="evidence" value="ECO:0007669"/>
    <property type="project" value="UniProtKB-KW"/>
</dbReference>
<sequence length="398" mass="42376">MKIAGIIAEYHPFHSGHAHLCGELRARGYTHIAAVMSGNFVQRGECAVLDKWTRARAALSGGVDLVLELPLPYALATAETFARGGVVSLSALGCVDALAFGSECGDASALLSCARVLLSPRLGEALAVHLAGGVTFAQARQRAVADMGNEELAALLCEPNNTLGVEYCKQLLLQKCAMEPVAVLRAGAGHDSPAPAAGFASGTYLRGFLEAGETAPLVPFVPASALSLYRDALEESRGPVNRDAVELLTLARLRGMALPDIAALPDISEGLEHRIFSAARRARSLEEFYSLVKTKRYTLARIRRIACAALAGLRAQDQRTPPPYLRVLGMNGRGREILAEAKETASLPVSTSLARLREYSPEAARFAALEASADDLYHLCLPVRRSCGADFTENAVIL</sequence>
<feature type="binding site" evidence="2">
    <location>
        <position position="101"/>
    </location>
    <ligand>
        <name>ATP</name>
        <dbReference type="ChEBI" id="CHEBI:30616"/>
    </ligand>
</feature>
<dbReference type="RefSeq" id="WP_262397868.1">
    <property type="nucleotide sequence ID" value="NZ_JACRTC010000005.1"/>
</dbReference>
<dbReference type="GO" id="GO:0006400">
    <property type="term" value="P:tRNA modification"/>
    <property type="evidence" value="ECO:0007669"/>
    <property type="project" value="UniProtKB-UniRule"/>
</dbReference>
<comment type="catalytic activity">
    <reaction evidence="2">
        <text>cytidine(34) in elongator tRNA(Met) + acetate + ATP = N(4)-acetylcytidine(34) in elongator tRNA(Met) + AMP + diphosphate</text>
        <dbReference type="Rhea" id="RHEA:58144"/>
        <dbReference type="Rhea" id="RHEA-COMP:10693"/>
        <dbReference type="Rhea" id="RHEA-COMP:10694"/>
        <dbReference type="ChEBI" id="CHEBI:30089"/>
        <dbReference type="ChEBI" id="CHEBI:30616"/>
        <dbReference type="ChEBI" id="CHEBI:33019"/>
        <dbReference type="ChEBI" id="CHEBI:74900"/>
        <dbReference type="ChEBI" id="CHEBI:82748"/>
        <dbReference type="ChEBI" id="CHEBI:456215"/>
    </reaction>
</comment>
<dbReference type="PANTHER" id="PTHR37825">
    <property type="entry name" value="TRNA(MET) CYTIDINE ACETATE LIGASE"/>
    <property type="match status" value="1"/>
</dbReference>
<comment type="caution">
    <text evidence="3">The sequence shown here is derived from an EMBL/GenBank/DDBJ whole genome shotgun (WGS) entry which is preliminary data.</text>
</comment>
<dbReference type="Gene3D" id="3.40.50.620">
    <property type="entry name" value="HUPs"/>
    <property type="match status" value="1"/>
</dbReference>
<evidence type="ECO:0000313" key="4">
    <source>
        <dbReference type="Proteomes" id="UP000660861"/>
    </source>
</evidence>
<name>A0A926EEN1_9FIRM</name>
<feature type="binding site" evidence="2">
    <location>
        <position position="160"/>
    </location>
    <ligand>
        <name>ATP</name>
        <dbReference type="ChEBI" id="CHEBI:30616"/>
    </ligand>
</feature>
<comment type="similarity">
    <text evidence="2">Belongs to the TmcAL family.</text>
</comment>
<keyword evidence="2" id="KW-0067">ATP-binding</keyword>
<dbReference type="AlphaFoldDB" id="A0A926EEN1"/>
<organism evidence="3 4">
    <name type="scientific">Zongyangia hominis</name>
    <dbReference type="NCBI Taxonomy" id="2763677"/>
    <lineage>
        <taxon>Bacteria</taxon>
        <taxon>Bacillati</taxon>
        <taxon>Bacillota</taxon>
        <taxon>Clostridia</taxon>
        <taxon>Eubacteriales</taxon>
        <taxon>Oscillospiraceae</taxon>
        <taxon>Zongyangia</taxon>
    </lineage>
</organism>
<reference evidence="3" key="1">
    <citation type="submission" date="2020-08" db="EMBL/GenBank/DDBJ databases">
        <title>Genome public.</title>
        <authorList>
            <person name="Liu C."/>
            <person name="Sun Q."/>
        </authorList>
    </citation>
    <scope>NUCLEOTIDE SEQUENCE</scope>
    <source>
        <strain evidence="3">NSJ-54</strain>
    </source>
</reference>
<dbReference type="Proteomes" id="UP000660861">
    <property type="component" value="Unassembled WGS sequence"/>
</dbReference>
<evidence type="ECO:0000256" key="2">
    <source>
        <dbReference type="HAMAP-Rule" id="MF_01539"/>
    </source>
</evidence>
<evidence type="ECO:0000256" key="1">
    <source>
        <dbReference type="ARBA" id="ARBA00022694"/>
    </source>
</evidence>
<proteinExistence type="inferred from homology"/>
<dbReference type="InterPro" id="IPR008513">
    <property type="entry name" value="tRNA(Met)_cyd_acetate_ligase"/>
</dbReference>
<dbReference type="InterPro" id="IPR014729">
    <property type="entry name" value="Rossmann-like_a/b/a_fold"/>
</dbReference>
<keyword evidence="1 2" id="KW-0819">tRNA processing</keyword>